<evidence type="ECO:0000313" key="3">
    <source>
        <dbReference type="Proteomes" id="UP001596501"/>
    </source>
</evidence>
<name>A0ABW2QN09_9BURK</name>
<feature type="compositionally biased region" description="Low complexity" evidence="1">
    <location>
        <begin position="108"/>
        <end position="120"/>
    </location>
</feature>
<dbReference type="RefSeq" id="WP_382221359.1">
    <property type="nucleotide sequence ID" value="NZ_JBHTCA010000004.1"/>
</dbReference>
<sequence>MFALPSITTLKLAGIAVLAAGSFWAGYQWHAGRVAQADLEAKDHAQDLQRYARRGMDASAGQHAQTLATLNTQLGAARVQIARLAGRDCLDPNTVGVLNDIGRGGLRAPAGDAEGAPPAASTGGGLRFTTDRDAASAIAICRAKYAEVSSQLDKILDIEDKRHPSSP</sequence>
<proteinExistence type="predicted"/>
<evidence type="ECO:0008006" key="4">
    <source>
        <dbReference type="Google" id="ProtNLM"/>
    </source>
</evidence>
<protein>
    <recommendedName>
        <fullName evidence="4">Bacteriophage Rz lysis protein</fullName>
    </recommendedName>
</protein>
<dbReference type="EMBL" id="JBHTCA010000004">
    <property type="protein sequence ID" value="MFC7408698.1"/>
    <property type="molecule type" value="Genomic_DNA"/>
</dbReference>
<dbReference type="Proteomes" id="UP001596501">
    <property type="component" value="Unassembled WGS sequence"/>
</dbReference>
<reference evidence="3" key="1">
    <citation type="journal article" date="2019" name="Int. J. Syst. Evol. Microbiol.">
        <title>The Global Catalogue of Microorganisms (GCM) 10K type strain sequencing project: providing services to taxonomists for standard genome sequencing and annotation.</title>
        <authorList>
            <consortium name="The Broad Institute Genomics Platform"/>
            <consortium name="The Broad Institute Genome Sequencing Center for Infectious Disease"/>
            <person name="Wu L."/>
            <person name="Ma J."/>
        </authorList>
    </citation>
    <scope>NUCLEOTIDE SEQUENCE [LARGE SCALE GENOMIC DNA]</scope>
    <source>
        <strain evidence="3">CGMCC 1.12371</strain>
    </source>
</reference>
<evidence type="ECO:0000256" key="1">
    <source>
        <dbReference type="SAM" id="MobiDB-lite"/>
    </source>
</evidence>
<keyword evidence="3" id="KW-1185">Reference proteome</keyword>
<evidence type="ECO:0000313" key="2">
    <source>
        <dbReference type="EMBL" id="MFC7408698.1"/>
    </source>
</evidence>
<gene>
    <name evidence="2" type="ORF">ACFQPB_07485</name>
</gene>
<organism evidence="2 3">
    <name type="scientific">Hydrogenophaga atypica</name>
    <dbReference type="NCBI Taxonomy" id="249409"/>
    <lineage>
        <taxon>Bacteria</taxon>
        <taxon>Pseudomonadati</taxon>
        <taxon>Pseudomonadota</taxon>
        <taxon>Betaproteobacteria</taxon>
        <taxon>Burkholderiales</taxon>
        <taxon>Comamonadaceae</taxon>
        <taxon>Hydrogenophaga</taxon>
    </lineage>
</organism>
<comment type="caution">
    <text evidence="2">The sequence shown here is derived from an EMBL/GenBank/DDBJ whole genome shotgun (WGS) entry which is preliminary data.</text>
</comment>
<accession>A0ABW2QN09</accession>
<feature type="region of interest" description="Disordered" evidence="1">
    <location>
        <begin position="108"/>
        <end position="127"/>
    </location>
</feature>